<keyword evidence="3" id="KW-0812">Transmembrane</keyword>
<keyword evidence="5" id="KW-1185">Reference proteome</keyword>
<evidence type="ECO:0000313" key="4">
    <source>
        <dbReference type="EMBL" id="KAK6919539.1"/>
    </source>
</evidence>
<dbReference type="GO" id="GO:0098542">
    <property type="term" value="P:defense response to other organism"/>
    <property type="evidence" value="ECO:0007669"/>
    <property type="project" value="InterPro"/>
</dbReference>
<dbReference type="PANTHER" id="PTHR31234:SF72">
    <property type="entry name" value="NDR1_HIN1-LIKE PROTEIN 6"/>
    <property type="match status" value="1"/>
</dbReference>
<keyword evidence="2 3" id="KW-0472">Membrane</keyword>
<evidence type="ECO:0000256" key="3">
    <source>
        <dbReference type="SAM" id="Phobius"/>
    </source>
</evidence>
<gene>
    <name evidence="4" type="ORF">RJ641_015443</name>
</gene>
<dbReference type="GO" id="GO:0005886">
    <property type="term" value="C:plasma membrane"/>
    <property type="evidence" value="ECO:0007669"/>
    <property type="project" value="TreeGrafter"/>
</dbReference>
<evidence type="ECO:0000256" key="1">
    <source>
        <dbReference type="ARBA" id="ARBA00004370"/>
    </source>
</evidence>
<accession>A0AAN8US16</accession>
<dbReference type="EMBL" id="JBAMMX010000021">
    <property type="protein sequence ID" value="KAK6919539.1"/>
    <property type="molecule type" value="Genomic_DNA"/>
</dbReference>
<keyword evidence="3" id="KW-1133">Transmembrane helix</keyword>
<protein>
    <submittedName>
        <fullName evidence="4">Late embryogenesis abundant protein, LEA_2 subgroup</fullName>
    </submittedName>
</protein>
<dbReference type="AlphaFoldDB" id="A0AAN8US16"/>
<feature type="transmembrane region" description="Helical" evidence="3">
    <location>
        <begin position="116"/>
        <end position="132"/>
    </location>
</feature>
<evidence type="ECO:0000313" key="5">
    <source>
        <dbReference type="Proteomes" id="UP001370490"/>
    </source>
</evidence>
<comment type="caution">
    <text evidence="4">The sequence shown here is derived from an EMBL/GenBank/DDBJ whole genome shotgun (WGS) entry which is preliminary data.</text>
</comment>
<reference evidence="4 5" key="1">
    <citation type="submission" date="2023-12" db="EMBL/GenBank/DDBJ databases">
        <title>A high-quality genome assembly for Dillenia turbinata (Dilleniales).</title>
        <authorList>
            <person name="Chanderbali A."/>
        </authorList>
    </citation>
    <scope>NUCLEOTIDE SEQUENCE [LARGE SCALE GENOMIC DNA]</scope>
    <source>
        <strain evidence="4">LSX21</strain>
        <tissue evidence="4">Leaf</tissue>
    </source>
</reference>
<proteinExistence type="predicted"/>
<dbReference type="InterPro" id="IPR044839">
    <property type="entry name" value="NDR1-like"/>
</dbReference>
<sequence>MNALIRNSTLNFNRRLDGYAALGHRSEKGEDREGHEWQDFSGQSGEKVIMSSLSLRRDRAMRRQIFLKTYKLTPMESSSRNTMSQRVKKLIVRMKTVFLSVLAAARVRSLRSCNCSFILITAALAAFLYFYLEPKAPRYNVTDFHVQEFKTQPDLSLYTEFVVSVKADNPNKKLGFNYGKDSSIVVSYTDSPLCSGQFPAFYQGPSNVTMLNVVLKGKSTFGSGLQQALMENRNSGRVPLLIKVKVPVTMVLEDFHFRKIDVVVNCSLVVSNLTPGNKEEGEEEEEMEEEERHLGLIIFVLESLRAELLPYHYSLQWKNVRYRNICLEFDLY</sequence>
<dbReference type="Proteomes" id="UP001370490">
    <property type="component" value="Unassembled WGS sequence"/>
</dbReference>
<organism evidence="4 5">
    <name type="scientific">Dillenia turbinata</name>
    <dbReference type="NCBI Taxonomy" id="194707"/>
    <lineage>
        <taxon>Eukaryota</taxon>
        <taxon>Viridiplantae</taxon>
        <taxon>Streptophyta</taxon>
        <taxon>Embryophyta</taxon>
        <taxon>Tracheophyta</taxon>
        <taxon>Spermatophyta</taxon>
        <taxon>Magnoliopsida</taxon>
        <taxon>eudicotyledons</taxon>
        <taxon>Gunneridae</taxon>
        <taxon>Pentapetalae</taxon>
        <taxon>Dilleniales</taxon>
        <taxon>Dilleniaceae</taxon>
        <taxon>Dillenia</taxon>
    </lineage>
</organism>
<evidence type="ECO:0000256" key="2">
    <source>
        <dbReference type="ARBA" id="ARBA00023136"/>
    </source>
</evidence>
<name>A0AAN8US16_9MAGN</name>
<comment type="subcellular location">
    <subcellularLocation>
        <location evidence="1">Membrane</location>
    </subcellularLocation>
</comment>
<dbReference type="PANTHER" id="PTHR31234">
    <property type="entry name" value="LATE EMBRYOGENESIS ABUNDANT (LEA) HYDROXYPROLINE-RICH GLYCOPROTEIN FAMILY"/>
    <property type="match status" value="1"/>
</dbReference>